<dbReference type="PROSITE" id="PS50157">
    <property type="entry name" value="ZINC_FINGER_C2H2_2"/>
    <property type="match status" value="1"/>
</dbReference>
<feature type="domain" description="Homeobox" evidence="7">
    <location>
        <begin position="39"/>
        <end position="102"/>
    </location>
</feature>
<dbReference type="GO" id="GO:0008270">
    <property type="term" value="F:zinc ion binding"/>
    <property type="evidence" value="ECO:0007669"/>
    <property type="project" value="UniProtKB-KW"/>
</dbReference>
<feature type="DNA-binding region" description="Homeobox" evidence="5">
    <location>
        <begin position="41"/>
        <end position="103"/>
    </location>
</feature>
<evidence type="ECO:0000256" key="6">
    <source>
        <dbReference type="SAM" id="MobiDB-lite"/>
    </source>
</evidence>
<dbReference type="EMBL" id="CDPU01000062">
    <property type="protein sequence ID" value="CEO56207.1"/>
    <property type="molecule type" value="Genomic_DNA"/>
</dbReference>
<evidence type="ECO:0000313" key="9">
    <source>
        <dbReference type="EMBL" id="CEO56207.1"/>
    </source>
</evidence>
<dbReference type="SUPFAM" id="SSF46689">
    <property type="entry name" value="Homeodomain-like"/>
    <property type="match status" value="1"/>
</dbReference>
<reference evidence="9" key="1">
    <citation type="submission" date="2015-01" db="EMBL/GenBank/DDBJ databases">
        <authorList>
            <person name="Durling Mikael"/>
        </authorList>
    </citation>
    <scope>NUCLEOTIDE SEQUENCE</scope>
</reference>
<evidence type="ECO:0000256" key="4">
    <source>
        <dbReference type="PROSITE-ProRule" id="PRU00042"/>
    </source>
</evidence>
<organism evidence="9">
    <name type="scientific">Bionectria ochroleuca</name>
    <name type="common">Gliocladium roseum</name>
    <dbReference type="NCBI Taxonomy" id="29856"/>
    <lineage>
        <taxon>Eukaryota</taxon>
        <taxon>Fungi</taxon>
        <taxon>Dikarya</taxon>
        <taxon>Ascomycota</taxon>
        <taxon>Pezizomycotina</taxon>
        <taxon>Sordariomycetes</taxon>
        <taxon>Hypocreomycetidae</taxon>
        <taxon>Hypocreales</taxon>
        <taxon>Bionectriaceae</taxon>
        <taxon>Clonostachys</taxon>
    </lineage>
</organism>
<dbReference type="InterPro" id="IPR013087">
    <property type="entry name" value="Znf_C2H2_type"/>
</dbReference>
<gene>
    <name evidence="9" type="ORF">BN869_000012265_1</name>
</gene>
<keyword evidence="1 5" id="KW-0238">DNA-binding</keyword>
<proteinExistence type="predicted"/>
<feature type="compositionally biased region" description="Polar residues" evidence="6">
    <location>
        <begin position="106"/>
        <end position="120"/>
    </location>
</feature>
<dbReference type="AlphaFoldDB" id="A0A0B7KLB7"/>
<accession>A0A0B7KLB7</accession>
<dbReference type="PROSITE" id="PS00028">
    <property type="entry name" value="ZINC_FINGER_C2H2_1"/>
    <property type="match status" value="2"/>
</dbReference>
<dbReference type="GO" id="GO:0005634">
    <property type="term" value="C:nucleus"/>
    <property type="evidence" value="ECO:0007669"/>
    <property type="project" value="UniProtKB-SubCell"/>
</dbReference>
<name>A0A0B7KLB7_BIOOC</name>
<evidence type="ECO:0000256" key="3">
    <source>
        <dbReference type="ARBA" id="ARBA00023242"/>
    </source>
</evidence>
<keyword evidence="3 5" id="KW-0539">Nucleus</keyword>
<dbReference type="SMART" id="SM00389">
    <property type="entry name" value="HOX"/>
    <property type="match status" value="1"/>
</dbReference>
<dbReference type="GO" id="GO:0006355">
    <property type="term" value="P:regulation of DNA-templated transcription"/>
    <property type="evidence" value="ECO:0007669"/>
    <property type="project" value="InterPro"/>
</dbReference>
<sequence>MHRPSFSAPGSMLDVDDWTCKSTLTESVSLLEASKETRLRQRKHRNRFVQSSVIILEEWLLANRKFPYATQNDQDELKARTGLKRSQILSWLANARKRGKVRPSPMEQQSPSMHSSSQFPPNLRHLHPFERWLYSGPDTEFAPPSEILKAISSSQSNVRPEARSTGHRPHSADWLYFHECLSNASSMEVRSYAANAKSVCSDEWKDQLDWQATSVLKRRHRRPSPKSGIGSSSIDHNDGRIFQCTFCPASFKKKHDWERHEKSRHLLLESWSCCSKGSVHVNGTTNEVTCVFCGHNDPDSGHIHAHGFTQCVARPVQERTFTRKDHLRQHLRLVHDGCTFHSAMEGWKNEKSEISSRCGFCTKTFDKWKDRVSHIANHFRQGELMSSWVGDWGFEPEVSKLLEHATLPESRSLNKTSNAGSAMAGEIMNAAVIESPEFDFNNSLESANFTDQLGIYQGNHLSEFPYLALESHGRKSSSQFQGALSDPIGVNWQIDDRRSETITTSSGDQSQDIEGDMDMNFEDWPSCLDLDLFVSEPSACLPSNISSTYSPQLPAVLQDNAGL</sequence>
<evidence type="ECO:0008006" key="10">
    <source>
        <dbReference type="Google" id="ProtNLM"/>
    </source>
</evidence>
<dbReference type="PROSITE" id="PS50071">
    <property type="entry name" value="HOMEOBOX_2"/>
    <property type="match status" value="1"/>
</dbReference>
<evidence type="ECO:0000256" key="1">
    <source>
        <dbReference type="ARBA" id="ARBA00023125"/>
    </source>
</evidence>
<dbReference type="InterPro" id="IPR001356">
    <property type="entry name" value="HD"/>
</dbReference>
<keyword evidence="2 5" id="KW-0371">Homeobox</keyword>
<evidence type="ECO:0000259" key="7">
    <source>
        <dbReference type="PROSITE" id="PS50071"/>
    </source>
</evidence>
<feature type="region of interest" description="Disordered" evidence="6">
    <location>
        <begin position="97"/>
        <end position="120"/>
    </location>
</feature>
<feature type="domain" description="C2H2-type" evidence="8">
    <location>
        <begin position="242"/>
        <end position="265"/>
    </location>
</feature>
<dbReference type="SMART" id="SM00355">
    <property type="entry name" value="ZnF_C2H2"/>
    <property type="match status" value="3"/>
</dbReference>
<dbReference type="GO" id="GO:0003677">
    <property type="term" value="F:DNA binding"/>
    <property type="evidence" value="ECO:0007669"/>
    <property type="project" value="UniProtKB-UniRule"/>
</dbReference>
<dbReference type="Gene3D" id="1.10.10.60">
    <property type="entry name" value="Homeodomain-like"/>
    <property type="match status" value="1"/>
</dbReference>
<evidence type="ECO:0000256" key="5">
    <source>
        <dbReference type="PROSITE-ProRule" id="PRU00108"/>
    </source>
</evidence>
<protein>
    <recommendedName>
        <fullName evidence="10">Homeobox domain-containing protein</fullName>
    </recommendedName>
</protein>
<dbReference type="InterPro" id="IPR009057">
    <property type="entry name" value="Homeodomain-like_sf"/>
</dbReference>
<dbReference type="Pfam" id="PF05920">
    <property type="entry name" value="Homeobox_KN"/>
    <property type="match status" value="1"/>
</dbReference>
<comment type="subcellular location">
    <subcellularLocation>
        <location evidence="5">Nucleus</location>
    </subcellularLocation>
</comment>
<dbReference type="InterPro" id="IPR008422">
    <property type="entry name" value="KN_HD"/>
</dbReference>
<keyword evidence="4" id="KW-0479">Metal-binding</keyword>
<keyword evidence="4" id="KW-0862">Zinc</keyword>
<evidence type="ECO:0000256" key="2">
    <source>
        <dbReference type="ARBA" id="ARBA00023155"/>
    </source>
</evidence>
<keyword evidence="4" id="KW-0863">Zinc-finger</keyword>
<dbReference type="CDD" id="cd00086">
    <property type="entry name" value="homeodomain"/>
    <property type="match status" value="1"/>
</dbReference>
<evidence type="ECO:0000259" key="8">
    <source>
        <dbReference type="PROSITE" id="PS50157"/>
    </source>
</evidence>